<keyword evidence="2" id="KW-1185">Reference proteome</keyword>
<keyword evidence="1" id="KW-0675">Receptor</keyword>
<keyword evidence="1" id="KW-0808">Transferase</keyword>
<dbReference type="GO" id="GO:0016301">
    <property type="term" value="F:kinase activity"/>
    <property type="evidence" value="ECO:0007669"/>
    <property type="project" value="UniProtKB-KW"/>
</dbReference>
<name>A0A8S0Q9D7_OLEEU</name>
<protein>
    <submittedName>
        <fullName evidence="1">Probably inactive leucine-rich repeat receptor kinase At5g48380</fullName>
    </submittedName>
</protein>
<evidence type="ECO:0000313" key="2">
    <source>
        <dbReference type="Proteomes" id="UP000594638"/>
    </source>
</evidence>
<reference evidence="1 2" key="1">
    <citation type="submission" date="2019-12" db="EMBL/GenBank/DDBJ databases">
        <authorList>
            <person name="Alioto T."/>
            <person name="Alioto T."/>
            <person name="Gomez Garrido J."/>
        </authorList>
    </citation>
    <scope>NUCLEOTIDE SEQUENCE [LARGE SCALE GENOMIC DNA]</scope>
</reference>
<gene>
    <name evidence="1" type="ORF">OLEA9_A037981</name>
</gene>
<proteinExistence type="predicted"/>
<organism evidence="1 2">
    <name type="scientific">Olea europaea subsp. europaea</name>
    <dbReference type="NCBI Taxonomy" id="158383"/>
    <lineage>
        <taxon>Eukaryota</taxon>
        <taxon>Viridiplantae</taxon>
        <taxon>Streptophyta</taxon>
        <taxon>Embryophyta</taxon>
        <taxon>Tracheophyta</taxon>
        <taxon>Spermatophyta</taxon>
        <taxon>Magnoliopsida</taxon>
        <taxon>eudicotyledons</taxon>
        <taxon>Gunneridae</taxon>
        <taxon>Pentapetalae</taxon>
        <taxon>asterids</taxon>
        <taxon>lamiids</taxon>
        <taxon>Lamiales</taxon>
        <taxon>Oleaceae</taxon>
        <taxon>Oleeae</taxon>
        <taxon>Olea</taxon>
    </lineage>
</organism>
<dbReference type="Proteomes" id="UP000594638">
    <property type="component" value="Unassembled WGS sequence"/>
</dbReference>
<dbReference type="OrthoDB" id="1932972at2759"/>
<dbReference type="EMBL" id="CACTIH010001834">
    <property type="protein sequence ID" value="CAA2965038.1"/>
    <property type="molecule type" value="Genomic_DNA"/>
</dbReference>
<comment type="caution">
    <text evidence="1">The sequence shown here is derived from an EMBL/GenBank/DDBJ whole genome shotgun (WGS) entry which is preliminary data.</text>
</comment>
<evidence type="ECO:0000313" key="1">
    <source>
        <dbReference type="EMBL" id="CAA2965038.1"/>
    </source>
</evidence>
<dbReference type="Gene3D" id="3.30.200.20">
    <property type="entry name" value="Phosphorylase Kinase, domain 1"/>
    <property type="match status" value="1"/>
</dbReference>
<dbReference type="Gramene" id="OE9A037981T1">
    <property type="protein sequence ID" value="OE9A037981C1"/>
    <property type="gene ID" value="OE9A037981"/>
</dbReference>
<accession>A0A8S0Q9D7</accession>
<sequence>MFENSASEIKSSDLMKATNDYGKENIFGFERIGTMYKAELEDSTCFMVKGLHPKERPTMFEVYQFLKAIGQRYNFPTEDDILPSDHGDADQLVELIVSRDPWRSTKRCSDNYDE</sequence>
<keyword evidence="1" id="KW-0418">Kinase</keyword>
<dbReference type="AlphaFoldDB" id="A0A8S0Q9D7"/>